<evidence type="ECO:0000256" key="4">
    <source>
        <dbReference type="ARBA" id="ARBA00022807"/>
    </source>
</evidence>
<dbReference type="eggNOG" id="KOG0045">
    <property type="taxonomic scope" value="Eukaryota"/>
</dbReference>
<dbReference type="SUPFAM" id="SSF54001">
    <property type="entry name" value="Cysteine proteinases"/>
    <property type="match status" value="1"/>
</dbReference>
<dbReference type="OrthoDB" id="167576at2759"/>
<dbReference type="STRING" id="590646.G3B031"/>
<gene>
    <name evidence="9" type="ORF">CANTEDRAFT_103104</name>
</gene>
<dbReference type="Pfam" id="PF00648">
    <property type="entry name" value="Peptidase_C2"/>
    <property type="match status" value="1"/>
</dbReference>
<dbReference type="GeneID" id="18245606"/>
<evidence type="ECO:0000256" key="3">
    <source>
        <dbReference type="ARBA" id="ARBA00022801"/>
    </source>
</evidence>
<dbReference type="AlphaFoldDB" id="G3B031"/>
<evidence type="ECO:0000256" key="5">
    <source>
        <dbReference type="ARBA" id="ARBA00042255"/>
    </source>
</evidence>
<dbReference type="InterPro" id="IPR051297">
    <property type="entry name" value="PalB/RIM13"/>
</dbReference>
<keyword evidence="3 7" id="KW-0378">Hydrolase</keyword>
<dbReference type="KEGG" id="cten:18245606"/>
<dbReference type="InterPro" id="IPR036213">
    <property type="entry name" value="Calpain_III_sf"/>
</dbReference>
<dbReference type="SMART" id="SM00720">
    <property type="entry name" value="calpain_III"/>
    <property type="match status" value="1"/>
</dbReference>
<dbReference type="SMART" id="SM00230">
    <property type="entry name" value="CysPc"/>
    <property type="match status" value="1"/>
</dbReference>
<dbReference type="HOGENOM" id="CLU_023416_0_0_1"/>
<accession>G3B031</accession>
<dbReference type="PANTHER" id="PTHR46143">
    <property type="entry name" value="CALPAIN-7"/>
    <property type="match status" value="1"/>
</dbReference>
<keyword evidence="2 7" id="KW-0645">Protease</keyword>
<evidence type="ECO:0000256" key="7">
    <source>
        <dbReference type="PROSITE-ProRule" id="PRU00239"/>
    </source>
</evidence>
<dbReference type="Gene3D" id="2.60.120.380">
    <property type="match status" value="1"/>
</dbReference>
<name>G3B031_CANTC</name>
<dbReference type="Proteomes" id="UP000000707">
    <property type="component" value="Unassembled WGS sequence"/>
</dbReference>
<dbReference type="GO" id="GO:0004198">
    <property type="term" value="F:calcium-dependent cysteine-type endopeptidase activity"/>
    <property type="evidence" value="ECO:0007669"/>
    <property type="project" value="InterPro"/>
</dbReference>
<feature type="domain" description="Calpain catalytic" evidence="8">
    <location>
        <begin position="138"/>
        <end position="320"/>
    </location>
</feature>
<dbReference type="InterPro" id="IPR022683">
    <property type="entry name" value="Calpain_III"/>
</dbReference>
<dbReference type="InterPro" id="IPR001300">
    <property type="entry name" value="Peptidase_C2_calpain_cat"/>
</dbReference>
<evidence type="ECO:0000256" key="1">
    <source>
        <dbReference type="ARBA" id="ARBA00010193"/>
    </source>
</evidence>
<dbReference type="EMBL" id="GL996514">
    <property type="protein sequence ID" value="EGV65302.1"/>
    <property type="molecule type" value="Genomic_DNA"/>
</dbReference>
<feature type="active site" evidence="6 7">
    <location>
        <position position="300"/>
    </location>
</feature>
<evidence type="ECO:0000259" key="8">
    <source>
        <dbReference type="PROSITE" id="PS50203"/>
    </source>
</evidence>
<reference evidence="9 10" key="1">
    <citation type="journal article" date="2011" name="Proc. Natl. Acad. Sci. U.S.A.">
        <title>Comparative genomics of xylose-fermenting fungi for enhanced biofuel production.</title>
        <authorList>
            <person name="Wohlbach D.J."/>
            <person name="Kuo A."/>
            <person name="Sato T.K."/>
            <person name="Potts K.M."/>
            <person name="Salamov A.A."/>
            <person name="LaButti K.M."/>
            <person name="Sun H."/>
            <person name="Clum A."/>
            <person name="Pangilinan J.L."/>
            <person name="Lindquist E.A."/>
            <person name="Lucas S."/>
            <person name="Lapidus A."/>
            <person name="Jin M."/>
            <person name="Gunawan C."/>
            <person name="Balan V."/>
            <person name="Dale B.E."/>
            <person name="Jeffries T.W."/>
            <person name="Zinkel R."/>
            <person name="Barry K.W."/>
            <person name="Grigoriev I.V."/>
            <person name="Gasch A.P."/>
        </authorList>
    </citation>
    <scope>NUCLEOTIDE SEQUENCE [LARGE SCALE GENOMIC DNA]</scope>
    <source>
        <strain evidence="10">ATCC 10573 / BCRC 21748 / CBS 615 / JCM 9827 / NBRC 10315 / NRRL Y-1498 / VKM Y-70</strain>
    </source>
</reference>
<dbReference type="PROSITE" id="PS50203">
    <property type="entry name" value="CALPAIN_CAT"/>
    <property type="match status" value="1"/>
</dbReference>
<dbReference type="MEROPS" id="C02.008"/>
<dbReference type="PRINTS" id="PR00704">
    <property type="entry name" value="CALPAIN"/>
</dbReference>
<proteinExistence type="inferred from homology"/>
<dbReference type="GO" id="GO:0006508">
    <property type="term" value="P:proteolysis"/>
    <property type="evidence" value="ECO:0007669"/>
    <property type="project" value="UniProtKB-KW"/>
</dbReference>
<keyword evidence="10" id="KW-1185">Reference proteome</keyword>
<sequence>MSLKQVRTLLEECQFHEAMGRISDSWICCMDAIKLLNQMSKEDTEPYTQILSVFTLQLYDRLSKTSMPMDQKIQWINSKLHNTYFYPQIEFGGGLTSSMGPFVLPQTEPELELPSHLNAQYYPLEIDDWSAEMDHLAQLHQDVLSNCSLVSAILALVHSEGMLVDLVHPHAAAQNYTVTFTFNGTKRTVSVDNRLPLLPQDTQYLTIRSSNNLNLYWPALIEKAYLKVMGKGYNIDGSNMAYDGFMLTGWVPDIIMIKDGQLPVSHIKYLKNRNTTVMMGLGTGKISRVLSDKIGLVSLHDYTLLDFDETRNTVTIKNPWLHSTDKNRIIELPANGLFQFQFFYLNWNTDKLFQFRTTTSFIHSGDLTRDLLASRPQLSIENPSEQSHEVWLFLERFFTKDVEEVVIAMDIYASEGDKVLLSKQYNNVYAGEPTNARTSLVRFTMNPNTKYTVVVHCSVKCSMSLTVFHNVSNDFKIHRAKLKYTESLKITDEWDFINSGGNRSLTSYINNPQFDLEISQPSDLMITLIGESLLTFQVLHWNYAEKSRKMQHLDDLKLLCDEPYTAGAQGSTLKNLSPGIYRIVCSTQEPNVRVPFQLQVFHNLPSNEARISRVGGSLGLFTDNFRYDWNGTNRYKFMFSTKCYNRRFTFHLKHSSCNFMNPEGVSVYRPALRGSVFNLDTSQPLMVNEEWSSSLYGVFVEWTCRVPGNFVLLVERFEPGNGTLEIEVGCNGQFFSL</sequence>
<comment type="similarity">
    <text evidence="1">Belongs to the peptidase C2 family. PalB/RIM13 subfamily.</text>
</comment>
<dbReference type="SUPFAM" id="SSF49758">
    <property type="entry name" value="Calpain large subunit, middle domain (domain III)"/>
    <property type="match status" value="2"/>
</dbReference>
<keyword evidence="4 7" id="KW-0788">Thiol protease</keyword>
<feature type="active site" evidence="6 7">
    <location>
        <position position="147"/>
    </location>
</feature>
<evidence type="ECO:0000313" key="9">
    <source>
        <dbReference type="EMBL" id="EGV65302.1"/>
    </source>
</evidence>
<dbReference type="InterPro" id="IPR038765">
    <property type="entry name" value="Papain-like_cys_pep_sf"/>
</dbReference>
<organism evidence="10">
    <name type="scientific">Candida tenuis (strain ATCC 10573 / BCRC 21748 / CBS 615 / JCM 9827 / NBRC 10315 / NRRL Y-1498 / VKM Y-70)</name>
    <name type="common">Yeast</name>
    <name type="synonym">Yamadazyma tenuis</name>
    <dbReference type="NCBI Taxonomy" id="590646"/>
    <lineage>
        <taxon>Eukaryota</taxon>
        <taxon>Fungi</taxon>
        <taxon>Dikarya</taxon>
        <taxon>Ascomycota</taxon>
        <taxon>Saccharomycotina</taxon>
        <taxon>Pichiomycetes</taxon>
        <taxon>Debaryomycetaceae</taxon>
        <taxon>Yamadazyma</taxon>
    </lineage>
</organism>
<dbReference type="InterPro" id="IPR022684">
    <property type="entry name" value="Calpain_cysteine_protease"/>
</dbReference>
<protein>
    <recommendedName>
        <fullName evidence="5">Cysteine protease RIM13</fullName>
    </recommendedName>
</protein>
<evidence type="ECO:0000256" key="2">
    <source>
        <dbReference type="ARBA" id="ARBA00022670"/>
    </source>
</evidence>
<feature type="active site" evidence="6 7">
    <location>
        <position position="318"/>
    </location>
</feature>
<dbReference type="PANTHER" id="PTHR46143:SF1">
    <property type="entry name" value="CALPAIN-7"/>
    <property type="match status" value="1"/>
</dbReference>
<evidence type="ECO:0000313" key="10">
    <source>
        <dbReference type="Proteomes" id="UP000000707"/>
    </source>
</evidence>
<evidence type="ECO:0000256" key="6">
    <source>
        <dbReference type="PIRSR" id="PIRSR622684-1"/>
    </source>
</evidence>